<name>A0A9N8KSA5_CHRIL</name>
<proteinExistence type="predicted"/>
<keyword evidence="2" id="KW-1185">Reference proteome</keyword>
<sequence>MGLCAKRSTCAETQPIRNFLAPHIFAAAVAGQRTHIIPRPYRSVRISPHLTSLTPHCPTWATAAVTSSFVTESSRPVMRSSALFVGLETRTLSLGNTALSLAAS</sequence>
<gene>
    <name evidence="1" type="ORF">CINC_LOCUS1191</name>
</gene>
<protein>
    <submittedName>
        <fullName evidence="1">Uncharacterized protein</fullName>
    </submittedName>
</protein>
<reference evidence="1" key="1">
    <citation type="submission" date="2021-12" db="EMBL/GenBank/DDBJ databases">
        <authorList>
            <person name="King R."/>
        </authorList>
    </citation>
    <scope>NUCLEOTIDE SEQUENCE</scope>
</reference>
<organism evidence="1 2">
    <name type="scientific">Chrysodeixis includens</name>
    <name type="common">Soybean looper</name>
    <name type="synonym">Pseudoplusia includens</name>
    <dbReference type="NCBI Taxonomy" id="689277"/>
    <lineage>
        <taxon>Eukaryota</taxon>
        <taxon>Metazoa</taxon>
        <taxon>Ecdysozoa</taxon>
        <taxon>Arthropoda</taxon>
        <taxon>Hexapoda</taxon>
        <taxon>Insecta</taxon>
        <taxon>Pterygota</taxon>
        <taxon>Neoptera</taxon>
        <taxon>Endopterygota</taxon>
        <taxon>Lepidoptera</taxon>
        <taxon>Glossata</taxon>
        <taxon>Ditrysia</taxon>
        <taxon>Noctuoidea</taxon>
        <taxon>Noctuidae</taxon>
        <taxon>Plusiinae</taxon>
        <taxon>Chrysodeixis</taxon>
    </lineage>
</organism>
<dbReference type="EMBL" id="LR824013">
    <property type="protein sequence ID" value="CAD0199497.1"/>
    <property type="molecule type" value="Genomic_DNA"/>
</dbReference>
<evidence type="ECO:0000313" key="2">
    <source>
        <dbReference type="Proteomes" id="UP001154114"/>
    </source>
</evidence>
<evidence type="ECO:0000313" key="1">
    <source>
        <dbReference type="EMBL" id="CAD0199497.1"/>
    </source>
</evidence>
<dbReference type="Proteomes" id="UP001154114">
    <property type="component" value="Chromosome 10"/>
</dbReference>
<dbReference type="AlphaFoldDB" id="A0A9N8KSA5"/>
<accession>A0A9N8KSA5</accession>